<dbReference type="EMBL" id="LT554417">
    <property type="protein sequence ID" value="SAM04878.1"/>
    <property type="molecule type" value="Genomic_DNA"/>
</dbReference>
<evidence type="ECO:0000313" key="2">
    <source>
        <dbReference type="Proteomes" id="UP000078561"/>
    </source>
</evidence>
<proteinExistence type="predicted"/>
<protein>
    <submittedName>
        <fullName evidence="1">Uncharacterized protein</fullName>
    </submittedName>
</protein>
<sequence length="447" mass="50799">MTLLRILKNKSSLYVAVFLCSAIFFLSALLPSPSSSSSKDGTTLADQQQDQRHVNSVNEYSRMKDESKRRLLYSALGHIRIGYVANRTPDVDTPPLLVMYSCKSTLMPCGGWGKRLLDIAHGYYFSMLVDGTAFTVDMSDPAPFQSYFEAVPGYMALQPSQAYYYIDQLDKKNENDKVRNMTMQTMTLDPATNYVDHYKQQPVRILQTTQWPLDSISTTFQTSPSMKQLRDQYRLNEVTDASQWFWLVNRLLFNPSDWLASQLAPHRLLMGGSVSLGDSLSWMDPRNQIDATVAASWFRIGLRLPDNDDNDEIKCWMDHVERLCALSSKQCHLFVSAPTSRLLHHVKQYPATTIHTIHAVADSFAFTTIGHSPVDATKKPLFESEDQYLKSAFARPVMDWVILTRMDYLVGPQADDFIKTAAWAAQVQTDLLMDDTASCQFKPMVDW</sequence>
<dbReference type="AlphaFoldDB" id="A0A168QJK5"/>
<dbReference type="InParanoid" id="A0A168QJK5"/>
<reference evidence="1" key="1">
    <citation type="submission" date="2016-04" db="EMBL/GenBank/DDBJ databases">
        <authorList>
            <person name="Evans L.H."/>
            <person name="Alamgir A."/>
            <person name="Owens N."/>
            <person name="Weber N.D."/>
            <person name="Virtaneva K."/>
            <person name="Barbian K."/>
            <person name="Babar A."/>
            <person name="Rosenke K."/>
        </authorList>
    </citation>
    <scope>NUCLEOTIDE SEQUENCE [LARGE SCALE GENOMIC DNA]</scope>
    <source>
        <strain evidence="1">CBS 101.48</strain>
    </source>
</reference>
<dbReference type="OMA" id="CHVFISA"/>
<name>A0A168QJK5_ABSGL</name>
<gene>
    <name evidence="1" type="primary">ABSGL_10744.1 scaffold 12033</name>
</gene>
<dbReference type="Proteomes" id="UP000078561">
    <property type="component" value="Unassembled WGS sequence"/>
</dbReference>
<dbReference type="OrthoDB" id="2282794at2759"/>
<keyword evidence="2" id="KW-1185">Reference proteome</keyword>
<evidence type="ECO:0000313" key="1">
    <source>
        <dbReference type="EMBL" id="SAM04878.1"/>
    </source>
</evidence>
<organism evidence="1">
    <name type="scientific">Absidia glauca</name>
    <name type="common">Pin mould</name>
    <dbReference type="NCBI Taxonomy" id="4829"/>
    <lineage>
        <taxon>Eukaryota</taxon>
        <taxon>Fungi</taxon>
        <taxon>Fungi incertae sedis</taxon>
        <taxon>Mucoromycota</taxon>
        <taxon>Mucoromycotina</taxon>
        <taxon>Mucoromycetes</taxon>
        <taxon>Mucorales</taxon>
        <taxon>Cunninghamellaceae</taxon>
        <taxon>Absidia</taxon>
    </lineage>
</organism>
<accession>A0A168QJK5</accession>